<sequence length="152" mass="17598">MLLDQSWSLVLSAIIGSYLNESTICIFWNDKFEFQLLQGADYASFVGINIQSLKNQQCRDVVDIGLRKKALQEKELPFDDLLLKITISIEVTHCETFVVFDEDIGQFVDAFTKASVYSIWRSLHNKFVFAHVAHELKECCENRFFEGKKETF</sequence>
<dbReference type="AlphaFoldDB" id="A0A9P9YIN8"/>
<dbReference type="EMBL" id="JAMKOV010000011">
    <property type="protein sequence ID" value="KAI8037689.1"/>
    <property type="molecule type" value="Genomic_DNA"/>
</dbReference>
<organism evidence="1 2">
    <name type="scientific">Drosophila gunungcola</name>
    <name type="common">fruit fly</name>
    <dbReference type="NCBI Taxonomy" id="103775"/>
    <lineage>
        <taxon>Eukaryota</taxon>
        <taxon>Metazoa</taxon>
        <taxon>Ecdysozoa</taxon>
        <taxon>Arthropoda</taxon>
        <taxon>Hexapoda</taxon>
        <taxon>Insecta</taxon>
        <taxon>Pterygota</taxon>
        <taxon>Neoptera</taxon>
        <taxon>Endopterygota</taxon>
        <taxon>Diptera</taxon>
        <taxon>Brachycera</taxon>
        <taxon>Muscomorpha</taxon>
        <taxon>Ephydroidea</taxon>
        <taxon>Drosophilidae</taxon>
        <taxon>Drosophila</taxon>
        <taxon>Sophophora</taxon>
    </lineage>
</organism>
<dbReference type="Proteomes" id="UP001059596">
    <property type="component" value="Unassembled WGS sequence"/>
</dbReference>
<accession>A0A9P9YIN8</accession>
<reference evidence="1" key="1">
    <citation type="journal article" date="2023" name="Genome Biol. Evol.">
        <title>Long-read-based Genome Assembly of Drosophila gunungcola Reveals Fewer Chemosensory Genes in Flower-breeding Species.</title>
        <authorList>
            <person name="Negi A."/>
            <person name="Liao B.Y."/>
            <person name="Yeh S.D."/>
        </authorList>
    </citation>
    <scope>NUCLEOTIDE SEQUENCE</scope>
    <source>
        <strain evidence="1">Sukarami</strain>
    </source>
</reference>
<gene>
    <name evidence="1" type="ORF">M5D96_009494</name>
</gene>
<comment type="caution">
    <text evidence="1">The sequence shown here is derived from an EMBL/GenBank/DDBJ whole genome shotgun (WGS) entry which is preliminary data.</text>
</comment>
<evidence type="ECO:0000313" key="1">
    <source>
        <dbReference type="EMBL" id="KAI8037689.1"/>
    </source>
</evidence>
<keyword evidence="2" id="KW-1185">Reference proteome</keyword>
<evidence type="ECO:0000313" key="2">
    <source>
        <dbReference type="Proteomes" id="UP001059596"/>
    </source>
</evidence>
<name>A0A9P9YIN8_9MUSC</name>
<protein>
    <submittedName>
        <fullName evidence="1">Uncharacterized protein</fullName>
    </submittedName>
</protein>
<proteinExistence type="predicted"/>